<reference evidence="1 2" key="1">
    <citation type="journal article" date="2018" name="Aquat. Microb. Ecol.">
        <title>Gammaproteobacterial methanotrophs dominate.</title>
        <authorList>
            <person name="Rissanen A.J."/>
            <person name="Saarenheimo J."/>
            <person name="Tiirola M."/>
            <person name="Peura S."/>
            <person name="Aalto S.L."/>
            <person name="Karvinen A."/>
            <person name="Nykanen H."/>
        </authorList>
    </citation>
    <scope>NUCLEOTIDE SEQUENCE [LARGE SCALE GENOMIC DNA]</scope>
    <source>
        <strain evidence="1">AMbin10</strain>
    </source>
</reference>
<evidence type="ECO:0000313" key="2">
    <source>
        <dbReference type="Proteomes" id="UP000249396"/>
    </source>
</evidence>
<dbReference type="AlphaFoldDB" id="A0A2W4RA00"/>
<organism evidence="1 2">
    <name type="scientific">Candidatus Methylumidiphilus alinenensis</name>
    <dbReference type="NCBI Taxonomy" id="2202197"/>
    <lineage>
        <taxon>Bacteria</taxon>
        <taxon>Pseudomonadati</taxon>
        <taxon>Pseudomonadota</taxon>
        <taxon>Gammaproteobacteria</taxon>
        <taxon>Methylococcales</taxon>
        <taxon>Candidatus Methylumidiphilus</taxon>
    </lineage>
</organism>
<accession>A0A2W4RA00</accession>
<proteinExistence type="predicted"/>
<protein>
    <submittedName>
        <fullName evidence="1">DUF4160 domain-containing protein</fullName>
    </submittedName>
</protein>
<dbReference type="Proteomes" id="UP000249396">
    <property type="component" value="Unassembled WGS sequence"/>
</dbReference>
<gene>
    <name evidence="1" type="ORF">DM484_11025</name>
</gene>
<comment type="caution">
    <text evidence="1">The sequence shown here is derived from an EMBL/GenBank/DDBJ whole genome shotgun (WGS) entry which is preliminary data.</text>
</comment>
<dbReference type="EMBL" id="QJPH01000294">
    <property type="protein sequence ID" value="PZN79676.1"/>
    <property type="molecule type" value="Genomic_DNA"/>
</dbReference>
<sequence length="50" mass="5622">MSAGVTPALPRGSEHLRQVQVWIDLHEEELMADWTLAVNGEPVFPIDPLR</sequence>
<name>A0A2W4RA00_9GAMM</name>
<evidence type="ECO:0000313" key="1">
    <source>
        <dbReference type="EMBL" id="PZN79676.1"/>
    </source>
</evidence>